<organism evidence="1 2">
    <name type="scientific">Coniosporium uncinatum</name>
    <dbReference type="NCBI Taxonomy" id="93489"/>
    <lineage>
        <taxon>Eukaryota</taxon>
        <taxon>Fungi</taxon>
        <taxon>Dikarya</taxon>
        <taxon>Ascomycota</taxon>
        <taxon>Pezizomycotina</taxon>
        <taxon>Dothideomycetes</taxon>
        <taxon>Dothideomycetes incertae sedis</taxon>
        <taxon>Coniosporium</taxon>
    </lineage>
</organism>
<keyword evidence="2" id="KW-1185">Reference proteome</keyword>
<reference evidence="1" key="1">
    <citation type="submission" date="2024-09" db="EMBL/GenBank/DDBJ databases">
        <title>Black Yeasts Isolated from many extreme environments.</title>
        <authorList>
            <person name="Coleine C."/>
            <person name="Stajich J.E."/>
            <person name="Selbmann L."/>
        </authorList>
    </citation>
    <scope>NUCLEOTIDE SEQUENCE</scope>
    <source>
        <strain evidence="1">CCFEE 5737</strain>
    </source>
</reference>
<sequence length="685" mass="73454">PFGFGLGGTGGFKLGSTFTPANQHEKDSKDDATPEKPQAGGDLFGSDFGKALREAKEVPETPVKKEPGTDEPKLNDISTTPASPPKNNPLLLQGGFTDVGRTAPFFPPTKPAESPKPTEATQTPLPAEAAAAKSPESPDTARSAESDSGKSGPLAGSPPVNVSVPEEDDESGFTDEEEEAVDDAPLPPDPSTVKKPSWFNDAPPGAAAAPAAPKPLSTGGFFNFAKPGESTTPQPTPFKPSAPQARPPIFPSQTNTPEGFPKPSSVFNPPAAKPQESPRSPSPVRSVTTPAGVAGGRGPTLQVPPAKPLTRPSSRLSTTSRPQTPRAQEPEYTPEDLSDDEDTRIRAELDGPPQPTLKLEAFVAHNDYAGAVSKPGIPGQIEKVYRDVNSMLDSLGLNARTLENFIKGHAEGMKDDGRERKDLAIEDDDTIREWVLVEVDDVSPILNEMDSKLEQGRLDDVHQKLKDLQALDREVSRLHHRVLDLRKSIAVMNDPERKASARREPLDAATASLQRELRDKAADFSTLLARAEEAVVLLRAKIASVPQQGRVKEVPTVENVEKTIRKMTAMAQEKSGDVDLLEMKMRKLGMSASRSAPGRPLGGGGEEPLSSPFGTPMGTPGRPGSRGKTFGLTYGENTEDGVDGTDDKGERVRKYAEMTRRRRAMTEKLRKGVVGRGPRVTRLKE</sequence>
<dbReference type="Proteomes" id="UP001186974">
    <property type="component" value="Unassembled WGS sequence"/>
</dbReference>
<evidence type="ECO:0000313" key="1">
    <source>
        <dbReference type="EMBL" id="KAK3062721.1"/>
    </source>
</evidence>
<name>A0ACC3D6U9_9PEZI</name>
<dbReference type="EMBL" id="JAWDJW010007155">
    <property type="protein sequence ID" value="KAK3062721.1"/>
    <property type="molecule type" value="Genomic_DNA"/>
</dbReference>
<feature type="non-terminal residue" evidence="1">
    <location>
        <position position="1"/>
    </location>
</feature>
<comment type="caution">
    <text evidence="1">The sequence shown here is derived from an EMBL/GenBank/DDBJ whole genome shotgun (WGS) entry which is preliminary data.</text>
</comment>
<proteinExistence type="predicted"/>
<protein>
    <submittedName>
        <fullName evidence="1">Uncharacterized protein</fullName>
    </submittedName>
</protein>
<gene>
    <name evidence="1" type="ORF">LTS18_003492</name>
</gene>
<evidence type="ECO:0000313" key="2">
    <source>
        <dbReference type="Proteomes" id="UP001186974"/>
    </source>
</evidence>
<accession>A0ACC3D6U9</accession>